<gene>
    <name evidence="2" type="ORF">C0Q70_07716</name>
</gene>
<dbReference type="AlphaFoldDB" id="A0A2T7PFS9"/>
<evidence type="ECO:0000313" key="2">
    <source>
        <dbReference type="EMBL" id="PVD32283.1"/>
    </source>
</evidence>
<organism evidence="2 3">
    <name type="scientific">Pomacea canaliculata</name>
    <name type="common">Golden apple snail</name>
    <dbReference type="NCBI Taxonomy" id="400727"/>
    <lineage>
        <taxon>Eukaryota</taxon>
        <taxon>Metazoa</taxon>
        <taxon>Spiralia</taxon>
        <taxon>Lophotrochozoa</taxon>
        <taxon>Mollusca</taxon>
        <taxon>Gastropoda</taxon>
        <taxon>Caenogastropoda</taxon>
        <taxon>Architaenioglossa</taxon>
        <taxon>Ampullarioidea</taxon>
        <taxon>Ampullariidae</taxon>
        <taxon>Pomacea</taxon>
    </lineage>
</organism>
<protein>
    <submittedName>
        <fullName evidence="2">Uncharacterized protein</fullName>
    </submittedName>
</protein>
<evidence type="ECO:0000313" key="3">
    <source>
        <dbReference type="Proteomes" id="UP000245119"/>
    </source>
</evidence>
<sequence>MDDTNRTGQAVHPTHGAVAQLRLRTLLRVSPRLEVSKQILFPLMPVSLYTEGRLGTSPPSGVCLLSRCGCERACESGTARDDDLVHDREMHFAFGFPCHRRLNPSAAPQKPQKPSLVTNRHHLHSLP</sequence>
<dbReference type="EMBL" id="PZQS01000004">
    <property type="protein sequence ID" value="PVD32283.1"/>
    <property type="molecule type" value="Genomic_DNA"/>
</dbReference>
<proteinExistence type="predicted"/>
<accession>A0A2T7PFS9</accession>
<name>A0A2T7PFS9_POMCA</name>
<feature type="region of interest" description="Disordered" evidence="1">
    <location>
        <begin position="103"/>
        <end position="127"/>
    </location>
</feature>
<dbReference type="Proteomes" id="UP000245119">
    <property type="component" value="Linkage Group LG4"/>
</dbReference>
<evidence type="ECO:0000256" key="1">
    <source>
        <dbReference type="SAM" id="MobiDB-lite"/>
    </source>
</evidence>
<reference evidence="2 3" key="1">
    <citation type="submission" date="2018-04" db="EMBL/GenBank/DDBJ databases">
        <title>The genome of golden apple snail Pomacea canaliculata provides insight into stress tolerance and invasive adaptation.</title>
        <authorList>
            <person name="Liu C."/>
            <person name="Liu B."/>
            <person name="Ren Y."/>
            <person name="Zhang Y."/>
            <person name="Wang H."/>
            <person name="Li S."/>
            <person name="Jiang F."/>
            <person name="Yin L."/>
            <person name="Zhang G."/>
            <person name="Qian W."/>
            <person name="Fan W."/>
        </authorList>
    </citation>
    <scope>NUCLEOTIDE SEQUENCE [LARGE SCALE GENOMIC DNA]</scope>
    <source>
        <strain evidence="2">SZHN2017</strain>
        <tissue evidence="2">Muscle</tissue>
    </source>
</reference>
<comment type="caution">
    <text evidence="2">The sequence shown here is derived from an EMBL/GenBank/DDBJ whole genome shotgun (WGS) entry which is preliminary data.</text>
</comment>
<keyword evidence="3" id="KW-1185">Reference proteome</keyword>